<reference evidence="2 3" key="1">
    <citation type="journal article" date="2018" name="J. Microbiol.">
        <title>Aestuariibaculum marinum sp. nov., a marine bacterium isolated from seawater in South Korea.</title>
        <authorList>
            <person name="Choi J."/>
            <person name="Lee D."/>
            <person name="Jang J.H."/>
            <person name="Cha S."/>
            <person name="Seo T."/>
        </authorList>
    </citation>
    <scope>NUCLEOTIDE SEQUENCE [LARGE SCALE GENOMIC DNA]</scope>
    <source>
        <strain evidence="2 3">IP7</strain>
    </source>
</reference>
<dbReference type="RefSeq" id="WP_188223749.1">
    <property type="nucleotide sequence ID" value="NZ_JACVXD010000005.1"/>
</dbReference>
<proteinExistence type="predicted"/>
<sequence>MRSLFTLNGFKVWILIVSFHLFNYSINAQDSSTKPTYQFVEIDGYKYHVRLGGQEHLEHGIPVVVLEAGFGDWKWGTIFDDIAKTAPVIAYERSGIGQSEWNEMEYTTLNVVNILRKILQKLELPPPYVLAGHSWGGVLIRTFAGHFPEEIKALVYIDSTDFTTHRDHTELVEMGVDTTGIAAFAKKYKENDIKNAQSFPPGYRAEWIYIGELFFDFKGEDIGLGSNPKIPIAVFVGTKLPKHLPAVTSDNPFEKAFFSMEYRKEAQKERIQACTEWISESPEGYLIVSPKAGHYFHLDEPQLVVEMIKRLIE</sequence>
<dbReference type="GO" id="GO:0016020">
    <property type="term" value="C:membrane"/>
    <property type="evidence" value="ECO:0007669"/>
    <property type="project" value="TreeGrafter"/>
</dbReference>
<dbReference type="InterPro" id="IPR029058">
    <property type="entry name" value="AB_hydrolase_fold"/>
</dbReference>
<protein>
    <submittedName>
        <fullName evidence="2">Alpha/beta fold hydrolase</fullName>
    </submittedName>
</protein>
<evidence type="ECO:0000313" key="2">
    <source>
        <dbReference type="EMBL" id="MBD0824449.1"/>
    </source>
</evidence>
<dbReference type="InterPro" id="IPR000639">
    <property type="entry name" value="Epox_hydrolase-like"/>
</dbReference>
<dbReference type="InterPro" id="IPR000073">
    <property type="entry name" value="AB_hydrolase_1"/>
</dbReference>
<dbReference type="PRINTS" id="PR00412">
    <property type="entry name" value="EPOXHYDRLASE"/>
</dbReference>
<dbReference type="SUPFAM" id="SSF53474">
    <property type="entry name" value="alpha/beta-Hydrolases"/>
    <property type="match status" value="1"/>
</dbReference>
<dbReference type="GO" id="GO:0016787">
    <property type="term" value="F:hydrolase activity"/>
    <property type="evidence" value="ECO:0007669"/>
    <property type="project" value="UniProtKB-KW"/>
</dbReference>
<dbReference type="Pfam" id="PF00561">
    <property type="entry name" value="Abhydrolase_1"/>
    <property type="match status" value="1"/>
</dbReference>
<dbReference type="AlphaFoldDB" id="A0A8J6PUI6"/>
<feature type="domain" description="AB hydrolase-1" evidence="1">
    <location>
        <begin position="62"/>
        <end position="170"/>
    </location>
</feature>
<accession>A0A8J6PUI6</accession>
<dbReference type="PANTHER" id="PTHR43798:SF33">
    <property type="entry name" value="HYDROLASE, PUTATIVE (AFU_ORTHOLOGUE AFUA_2G14860)-RELATED"/>
    <property type="match status" value="1"/>
</dbReference>
<dbReference type="Proteomes" id="UP000621516">
    <property type="component" value="Unassembled WGS sequence"/>
</dbReference>
<dbReference type="InterPro" id="IPR050266">
    <property type="entry name" value="AB_hydrolase_sf"/>
</dbReference>
<dbReference type="EMBL" id="JACVXD010000005">
    <property type="protein sequence ID" value="MBD0824449.1"/>
    <property type="molecule type" value="Genomic_DNA"/>
</dbReference>
<name>A0A8J6PUI6_9FLAO</name>
<keyword evidence="3" id="KW-1185">Reference proteome</keyword>
<organism evidence="2 3">
    <name type="scientific">Aestuariibaculum marinum</name>
    <dbReference type="NCBI Taxonomy" id="2683592"/>
    <lineage>
        <taxon>Bacteria</taxon>
        <taxon>Pseudomonadati</taxon>
        <taxon>Bacteroidota</taxon>
        <taxon>Flavobacteriia</taxon>
        <taxon>Flavobacteriales</taxon>
        <taxon>Flavobacteriaceae</taxon>
    </lineage>
</organism>
<keyword evidence="2" id="KW-0378">Hydrolase</keyword>
<dbReference type="Gene3D" id="3.40.50.1820">
    <property type="entry name" value="alpha/beta hydrolase"/>
    <property type="match status" value="1"/>
</dbReference>
<comment type="caution">
    <text evidence="2">The sequence shown here is derived from an EMBL/GenBank/DDBJ whole genome shotgun (WGS) entry which is preliminary data.</text>
</comment>
<evidence type="ECO:0000313" key="3">
    <source>
        <dbReference type="Proteomes" id="UP000621516"/>
    </source>
</evidence>
<dbReference type="PANTHER" id="PTHR43798">
    <property type="entry name" value="MONOACYLGLYCEROL LIPASE"/>
    <property type="match status" value="1"/>
</dbReference>
<evidence type="ECO:0000259" key="1">
    <source>
        <dbReference type="Pfam" id="PF00561"/>
    </source>
</evidence>
<gene>
    <name evidence="2" type="ORF">ICJ85_10520</name>
</gene>